<evidence type="ECO:0000256" key="1">
    <source>
        <dbReference type="ARBA" id="ARBA00004496"/>
    </source>
</evidence>
<dbReference type="GO" id="GO:0000932">
    <property type="term" value="C:P-body"/>
    <property type="evidence" value="ECO:0007669"/>
    <property type="project" value="TreeGrafter"/>
</dbReference>
<dbReference type="GO" id="GO:0006397">
    <property type="term" value="P:mRNA processing"/>
    <property type="evidence" value="ECO:0007669"/>
    <property type="project" value="UniProtKB-KW"/>
</dbReference>
<dbReference type="Gene3D" id="2.130.10.10">
    <property type="entry name" value="YVTN repeat-like/Quinoprotein amine dehydrogenase"/>
    <property type="match status" value="1"/>
</dbReference>
<evidence type="ECO:0000256" key="8">
    <source>
        <dbReference type="ARBA" id="ARBA00022839"/>
    </source>
</evidence>
<dbReference type="PROSITE" id="PS50235">
    <property type="entry name" value="USP_3"/>
    <property type="match status" value="1"/>
</dbReference>
<reference evidence="11" key="1">
    <citation type="submission" date="2022-07" db="EMBL/GenBank/DDBJ databases">
        <title>Phylogenomic reconstructions and comparative analyses of Kickxellomycotina fungi.</title>
        <authorList>
            <person name="Reynolds N.K."/>
            <person name="Stajich J.E."/>
            <person name="Barry K."/>
            <person name="Grigoriev I.V."/>
            <person name="Crous P."/>
            <person name="Smith M.E."/>
        </authorList>
    </citation>
    <scope>NUCLEOTIDE SEQUENCE</scope>
    <source>
        <strain evidence="11">RSA 567</strain>
    </source>
</reference>
<dbReference type="PANTHER" id="PTHR15728:SF0">
    <property type="entry name" value="PAN2-PAN3 DEADENYLATION COMPLEX CATALYTIC SUBUNIT PAN2"/>
    <property type="match status" value="1"/>
</dbReference>
<keyword evidence="4" id="KW-0507">mRNA processing</keyword>
<dbReference type="EC" id="3.1.13.4" evidence="11"/>
<dbReference type="SUPFAM" id="SSF53098">
    <property type="entry name" value="Ribonuclease H-like"/>
    <property type="match status" value="1"/>
</dbReference>
<dbReference type="GO" id="GO:0046872">
    <property type="term" value="F:metal ion binding"/>
    <property type="evidence" value="ECO:0007669"/>
    <property type="project" value="UniProtKB-KW"/>
</dbReference>
<dbReference type="EMBL" id="JANBQB010000401">
    <property type="protein sequence ID" value="KAJ1976780.1"/>
    <property type="molecule type" value="Genomic_DNA"/>
</dbReference>
<sequence length="1147" mass="127253">MDDAAVAWAELAQVLDTPPHAMPCPIARVAFDHLHELIWVAYANGRITSYTMLDPVTKYTSFLAHREEVVDLCACERGILSASAFSIRCTARSGLVLMQIRTKSSLCSFTSITASPTNPDMAYAADKSGRGLVLDIGRNRVMKEFRLEYDVVQIRYSQCLCTVTAAGMVTLRDPLSLQVLATMDTQFRLFADLALTETTVYACGYQMQQGMLVPDTTVKAFALDTPTEPHALSVMHGSDLLAASNLTDCPVIFGSKHGQFTLHYSLWPEPSGEMLASYQVNLGNYASVTSIAVASSGEVVVFGDSAGTLHIWSSSPNPTASPSSHVLAMPETNVIPTPLISFGNQTPLSVVGLPYYDEPLLSQWPANRIYEVGKPPYPIDPTMLDSAKWIDFVGYVPNPRDRRRNQVPPTLRATKNAPLFRSQQARQRRTQAHTVSDSAPRRPSMTSPGTPKAPGRAHKVPSYYERVEIRYSKFGVEDFDFEFYNRTQCSGLENHILNCYCNPLLQAFFYLPLFRHIASHHLSVPCPLDTCLLCELAFLFRMLADAKGTNCQASNLLQAFGTFTQAQALGLLEPEQLSNDIAYGTLIQSTVRFMLQQFHLEWSQKDLTHATLSPQLALGLALPHAPLPSATTPSQSLVERLFAWTIESTSTCPSGHRNVRRLAPFVIDLMYPTTNGHALSSTAIQASEVQYGCRRPTADECQGPVYTLPAPSKVTFAEVLHASIEPCLKTRAWCQDCRQYQLLTQIKACTALPPLLALNCAIKHKEHTAIWGNKLGRWLPSTLAISLEDGLSIREVPQGSPTSTVDDPEALPAQYQLYDVRALIIEVKVDEGRAGHLIAQVATSSTPADDGTPSYQWHHFNDFLVRPVPEEEVFQFQSTWKSPAVLLLAQRDVAPATQAAITQLSTQIDPQILAAAPAPRRETLAVPMARCNLPLPKGYICALDAEFVMADKAQTEVRSDGSRFVLRPNRMSLGRVSVVRGQGDHVGQPFIDDYVATKEPIFDYLSAFSGIEQGDLDPTTSRKHLLPLKQIYKKLRYLVDQGCVFVGHGLKKDLRIINIFIPKAQVVDTVDLFRSADEMRLISLRFLTWFLLHQDIQQASHCSVQDAQMALKLYQKYCQLKESNLFDQVLDEIYEQGHTLGWKLPDS</sequence>
<evidence type="ECO:0000256" key="2">
    <source>
        <dbReference type="ARBA" id="ARBA00022490"/>
    </source>
</evidence>
<dbReference type="InterPro" id="IPR028889">
    <property type="entry name" value="USP"/>
</dbReference>
<keyword evidence="3" id="KW-0853">WD repeat</keyword>
<evidence type="ECO:0000256" key="6">
    <source>
        <dbReference type="ARBA" id="ARBA00022723"/>
    </source>
</evidence>
<evidence type="ECO:0000256" key="4">
    <source>
        <dbReference type="ARBA" id="ARBA00022664"/>
    </source>
</evidence>
<dbReference type="SMART" id="SM00479">
    <property type="entry name" value="EXOIII"/>
    <property type="match status" value="1"/>
</dbReference>
<evidence type="ECO:0000256" key="5">
    <source>
        <dbReference type="ARBA" id="ARBA00022722"/>
    </source>
</evidence>
<dbReference type="GO" id="GO:0031251">
    <property type="term" value="C:PAN complex"/>
    <property type="evidence" value="ECO:0007669"/>
    <property type="project" value="TreeGrafter"/>
</dbReference>
<feature type="region of interest" description="Disordered" evidence="9">
    <location>
        <begin position="400"/>
        <end position="457"/>
    </location>
</feature>
<keyword evidence="7 11" id="KW-0378">Hydrolase</keyword>
<organism evidence="11 12">
    <name type="scientific">Dimargaris verticillata</name>
    <dbReference type="NCBI Taxonomy" id="2761393"/>
    <lineage>
        <taxon>Eukaryota</taxon>
        <taxon>Fungi</taxon>
        <taxon>Fungi incertae sedis</taxon>
        <taxon>Zoopagomycota</taxon>
        <taxon>Kickxellomycotina</taxon>
        <taxon>Dimargaritomycetes</taxon>
        <taxon>Dimargaritales</taxon>
        <taxon>Dimargaritaceae</taxon>
        <taxon>Dimargaris</taxon>
    </lineage>
</organism>
<dbReference type="FunFam" id="3.30.420.10:FF:000028">
    <property type="entry name" value="PAN2-PAN3 deadenylation complex catalytic subunit PAN2"/>
    <property type="match status" value="1"/>
</dbReference>
<dbReference type="GO" id="GO:0003676">
    <property type="term" value="F:nucleic acid binding"/>
    <property type="evidence" value="ECO:0007669"/>
    <property type="project" value="InterPro"/>
</dbReference>
<dbReference type="InterPro" id="IPR028881">
    <property type="entry name" value="PAN2_UCH_dom"/>
</dbReference>
<dbReference type="CDD" id="cd06143">
    <property type="entry name" value="PAN2_exo"/>
    <property type="match status" value="1"/>
</dbReference>
<dbReference type="GO" id="GO:0000289">
    <property type="term" value="P:nuclear-transcribed mRNA poly(A) tail shortening"/>
    <property type="evidence" value="ECO:0007669"/>
    <property type="project" value="TreeGrafter"/>
</dbReference>
<dbReference type="GO" id="GO:0004535">
    <property type="term" value="F:poly(A)-specific ribonuclease activity"/>
    <property type="evidence" value="ECO:0007669"/>
    <property type="project" value="UniProtKB-EC"/>
</dbReference>
<accession>A0A9W8E8P2</accession>
<evidence type="ECO:0000313" key="11">
    <source>
        <dbReference type="EMBL" id="KAJ1976780.1"/>
    </source>
</evidence>
<dbReference type="SUPFAM" id="SSF54001">
    <property type="entry name" value="Cysteine proteinases"/>
    <property type="match status" value="1"/>
</dbReference>
<dbReference type="InterPro" id="IPR036397">
    <property type="entry name" value="RNaseH_sf"/>
</dbReference>
<name>A0A9W8E8P2_9FUNG</name>
<keyword evidence="6" id="KW-0479">Metal-binding</keyword>
<evidence type="ECO:0000256" key="9">
    <source>
        <dbReference type="SAM" id="MobiDB-lite"/>
    </source>
</evidence>
<dbReference type="Proteomes" id="UP001151582">
    <property type="component" value="Unassembled WGS sequence"/>
</dbReference>
<dbReference type="InterPro" id="IPR012337">
    <property type="entry name" value="RNaseH-like_sf"/>
</dbReference>
<dbReference type="Gene3D" id="3.90.70.10">
    <property type="entry name" value="Cysteine proteinases"/>
    <property type="match status" value="1"/>
</dbReference>
<dbReference type="Pfam" id="PF13423">
    <property type="entry name" value="UCH_1"/>
    <property type="match status" value="1"/>
</dbReference>
<dbReference type="Gene3D" id="3.30.420.10">
    <property type="entry name" value="Ribonuclease H-like superfamily/Ribonuclease H"/>
    <property type="match status" value="1"/>
</dbReference>
<dbReference type="InterPro" id="IPR015943">
    <property type="entry name" value="WD40/YVTN_repeat-like_dom_sf"/>
</dbReference>
<evidence type="ECO:0000256" key="7">
    <source>
        <dbReference type="ARBA" id="ARBA00022801"/>
    </source>
</evidence>
<keyword evidence="12" id="KW-1185">Reference proteome</keyword>
<dbReference type="InterPro" id="IPR050785">
    <property type="entry name" value="PAN2-PAN3_catalytic_subunit"/>
</dbReference>
<keyword evidence="5" id="KW-0540">Nuclease</keyword>
<dbReference type="InterPro" id="IPR048841">
    <property type="entry name" value="PAN2_N"/>
</dbReference>
<comment type="subcellular location">
    <subcellularLocation>
        <location evidence="1">Cytoplasm</location>
    </subcellularLocation>
</comment>
<keyword evidence="2" id="KW-0963">Cytoplasm</keyword>
<proteinExistence type="predicted"/>
<dbReference type="AlphaFoldDB" id="A0A9W8E8P2"/>
<dbReference type="InterPro" id="IPR013520">
    <property type="entry name" value="Ribonucl_H"/>
</dbReference>
<dbReference type="Pfam" id="PF20770">
    <property type="entry name" value="PAN2_N"/>
    <property type="match status" value="1"/>
</dbReference>
<dbReference type="PANTHER" id="PTHR15728">
    <property type="entry name" value="DEADENYLATION COMPLEX CATALYTIC SUBUNIT PAN2"/>
    <property type="match status" value="1"/>
</dbReference>
<gene>
    <name evidence="11" type="primary">PAN2</name>
    <name evidence="11" type="ORF">H4R34_003850</name>
</gene>
<protein>
    <submittedName>
        <fullName evidence="11">Poly(A)-specific ribonuclease</fullName>
        <ecNumber evidence="11">3.1.13.4</ecNumber>
    </submittedName>
</protein>
<evidence type="ECO:0000256" key="3">
    <source>
        <dbReference type="ARBA" id="ARBA00022574"/>
    </source>
</evidence>
<keyword evidence="8" id="KW-0269">Exonuclease</keyword>
<dbReference type="InterPro" id="IPR036322">
    <property type="entry name" value="WD40_repeat_dom_sf"/>
</dbReference>
<dbReference type="SUPFAM" id="SSF50978">
    <property type="entry name" value="WD40 repeat-like"/>
    <property type="match status" value="1"/>
</dbReference>
<dbReference type="InterPro" id="IPR038765">
    <property type="entry name" value="Papain-like_cys_pep_sf"/>
</dbReference>
<feature type="domain" description="USP" evidence="10">
    <location>
        <begin position="490"/>
        <end position="891"/>
    </location>
</feature>
<comment type="caution">
    <text evidence="11">The sequence shown here is derived from an EMBL/GenBank/DDBJ whole genome shotgun (WGS) entry which is preliminary data.</text>
</comment>
<evidence type="ECO:0000313" key="12">
    <source>
        <dbReference type="Proteomes" id="UP001151582"/>
    </source>
</evidence>
<dbReference type="Pfam" id="PF00929">
    <property type="entry name" value="RNase_T"/>
    <property type="match status" value="1"/>
</dbReference>
<dbReference type="OrthoDB" id="16516at2759"/>
<evidence type="ECO:0000259" key="10">
    <source>
        <dbReference type="PROSITE" id="PS50235"/>
    </source>
</evidence>